<name>M4SNG3_9CAUD</name>
<protein>
    <submittedName>
        <fullName evidence="1">Uncharacterized protein</fullName>
    </submittedName>
</protein>
<dbReference type="Proteomes" id="UP000204048">
    <property type="component" value="Segment"/>
</dbReference>
<reference evidence="1 2" key="1">
    <citation type="submission" date="2010-11" db="EMBL/GenBank/DDBJ databases">
        <title>The Genome Sequence of Pseudoalteromonas phage pYD6-A.</title>
        <authorList>
            <consortium name="The Broad Institute Genome Sequencing Platform"/>
            <person name="Henn M.R."/>
            <person name="Wolf A."/>
            <person name="Jost G."/>
            <person name="Levin J."/>
            <person name="Malboeuf C."/>
            <person name="Casali M."/>
            <person name="Russ C."/>
            <person name="Lennon N."/>
            <person name="Chapman S.B."/>
            <person name="Erlich R."/>
            <person name="Young S.K."/>
            <person name="Yandava C."/>
            <person name="Zeng Q."/>
            <person name="Alvarado L."/>
            <person name="Anderson S."/>
            <person name="Berlin A."/>
            <person name="Chen Z."/>
            <person name="Freedman E."/>
            <person name="Gellesch M."/>
            <person name="Goldberg J."/>
            <person name="Green L."/>
            <person name="Griggs A."/>
            <person name="Gujja S."/>
            <person name="Heilman E.R."/>
            <person name="Heiman D."/>
            <person name="Hollinger A."/>
            <person name="Howarth C."/>
            <person name="Larson L."/>
            <person name="Mehta T."/>
            <person name="Pearson M."/>
            <person name="Roberts A."/>
            <person name="Ryan E."/>
            <person name="Saif S."/>
            <person name="Shea T."/>
            <person name="Shenoy N."/>
            <person name="Sisk P."/>
            <person name="Stolte C."/>
            <person name="Sykes S."/>
            <person name="White J."/>
            <person name="Haas B."/>
            <person name="Nusbaum C."/>
            <person name="Birren B."/>
        </authorList>
    </citation>
    <scope>NUCLEOTIDE SEQUENCE [LARGE SCALE GENOMIC DNA]</scope>
    <source>
        <strain evidence="2">pYD6-A</strain>
    </source>
</reference>
<dbReference type="OrthoDB" id="29607at10239"/>
<dbReference type="RefSeq" id="YP_007674256.1">
    <property type="nucleotide sequence ID" value="NC_020849.1"/>
</dbReference>
<organism evidence="1 2">
    <name type="scientific">Pseudoalteromonas phage pYD6-A</name>
    <dbReference type="NCBI Taxonomy" id="754052"/>
    <lineage>
        <taxon>Viruses</taxon>
        <taxon>Duplodnaviria</taxon>
        <taxon>Heunggongvirae</taxon>
        <taxon>Uroviricota</taxon>
        <taxon>Caudoviricetes</taxon>
        <taxon>Schitoviridae</taxon>
        <taxon>Fuhrmanvirinae</taxon>
        <taxon>Matsuvirus</taxon>
        <taxon>Matsuvirus pYD6A</taxon>
    </lineage>
</organism>
<dbReference type="GeneID" id="15010791"/>
<accession>M4SNG3</accession>
<keyword evidence="2" id="KW-1185">Reference proteome</keyword>
<proteinExistence type="predicted"/>
<sequence length="431" mass="47612">MNFQPKVKHAVIGGLMALGLITGIASTENIKSGEYVRIQSPSGDYNWYTEPGIKFKIPFFSTTTTYQELTTVTFSRSEDTRDSASIAEMPALVKFADGYTGEGEFTFRFRLSALEDQLEMMHKAVKRQTALQGNTLLPAANELLNQTANQFTGSGYAQGGKGEFKARLLDQAKNGMLTVKRTRQEVEAVVADQGKDDDRAQNNTAKVYEYVMEVQRDANGVPLRSPLDISQYGITIAQVTMGDFYESKELGDFLSDRRTKERESKNRIDEQRVERENAITAGLRGETQRIQAKNKALMVKDAAVIAEQQKVAVEREKSNLSIVQKEKELAIAEANEGIQKANATAAKYEAQAALEMGLAKAKITKANYLAIDKEVLRLEVQKATMLANARAYEKQGIQMPLIVGGSNGTSNPIQDMSSLKLLEQLGTPINK</sequence>
<evidence type="ECO:0000313" key="1">
    <source>
        <dbReference type="EMBL" id="AGH57578.1"/>
    </source>
</evidence>
<gene>
    <name evidence="1" type="ORF">PYDG_00047</name>
</gene>
<dbReference type="KEGG" id="vg:15010791"/>
<dbReference type="EMBL" id="JF974296">
    <property type="protein sequence ID" value="AGH57578.1"/>
    <property type="molecule type" value="Genomic_DNA"/>
</dbReference>
<evidence type="ECO:0000313" key="2">
    <source>
        <dbReference type="Proteomes" id="UP000204048"/>
    </source>
</evidence>